<dbReference type="InterPro" id="IPR001173">
    <property type="entry name" value="Glyco_trans_2-like"/>
</dbReference>
<dbReference type="CDD" id="cd00761">
    <property type="entry name" value="Glyco_tranf_GTA_type"/>
    <property type="match status" value="1"/>
</dbReference>
<dbReference type="InterPro" id="IPR029044">
    <property type="entry name" value="Nucleotide-diphossugar_trans"/>
</dbReference>
<dbReference type="Pfam" id="PF00535">
    <property type="entry name" value="Glycos_transf_2"/>
    <property type="match status" value="1"/>
</dbReference>
<keyword evidence="2 4" id="KW-0808">Transferase</keyword>
<evidence type="ECO:0000256" key="1">
    <source>
        <dbReference type="ARBA" id="ARBA00022676"/>
    </source>
</evidence>
<name>A0A3L8ABJ4_9BACE</name>
<feature type="domain" description="Glycosyltransferase 2-like" evidence="3">
    <location>
        <begin position="5"/>
        <end position="136"/>
    </location>
</feature>
<comment type="caution">
    <text evidence="4">The sequence shown here is derived from an EMBL/GenBank/DDBJ whole genome shotgun (WGS) entry which is preliminary data.</text>
</comment>
<evidence type="ECO:0000313" key="4">
    <source>
        <dbReference type="EMBL" id="RLT81101.1"/>
    </source>
</evidence>
<dbReference type="Proteomes" id="UP000267159">
    <property type="component" value="Unassembled WGS sequence"/>
</dbReference>
<dbReference type="Gene3D" id="3.90.550.10">
    <property type="entry name" value="Spore Coat Polysaccharide Biosynthesis Protein SpsA, Chain A"/>
    <property type="match status" value="1"/>
</dbReference>
<dbReference type="AlphaFoldDB" id="A0A3L8ABJ4"/>
<proteinExistence type="predicted"/>
<dbReference type="RefSeq" id="WP_121766325.1">
    <property type="nucleotide sequence ID" value="NZ_CAMRUR010000004.1"/>
</dbReference>
<dbReference type="PANTHER" id="PTHR22916:SF51">
    <property type="entry name" value="GLYCOSYLTRANSFERASE EPSH-RELATED"/>
    <property type="match status" value="1"/>
</dbReference>
<dbReference type="PANTHER" id="PTHR22916">
    <property type="entry name" value="GLYCOSYLTRANSFERASE"/>
    <property type="match status" value="1"/>
</dbReference>
<reference evidence="4 5" key="1">
    <citation type="submission" date="2018-09" db="EMBL/GenBank/DDBJ databases">
        <title>Murine metabolic-syndrome-specific gut microbial biobank.</title>
        <authorList>
            <person name="Liu C."/>
        </authorList>
    </citation>
    <scope>NUCLEOTIDE SEQUENCE [LARGE SCALE GENOMIC DNA]</scope>
    <source>
        <strain evidence="4 5">0.1X-D8-26</strain>
    </source>
</reference>
<dbReference type="SUPFAM" id="SSF53448">
    <property type="entry name" value="Nucleotide-diphospho-sugar transferases"/>
    <property type="match status" value="1"/>
</dbReference>
<evidence type="ECO:0000313" key="5">
    <source>
        <dbReference type="Proteomes" id="UP000267159"/>
    </source>
</evidence>
<dbReference type="EMBL" id="RAZM01000009">
    <property type="protein sequence ID" value="RLT81101.1"/>
    <property type="molecule type" value="Genomic_DNA"/>
</dbReference>
<gene>
    <name evidence="4" type="ORF">D7Y07_04665</name>
</gene>
<dbReference type="GO" id="GO:0016758">
    <property type="term" value="F:hexosyltransferase activity"/>
    <property type="evidence" value="ECO:0007669"/>
    <property type="project" value="UniProtKB-ARBA"/>
</dbReference>
<evidence type="ECO:0000259" key="3">
    <source>
        <dbReference type="Pfam" id="PF00535"/>
    </source>
</evidence>
<keyword evidence="1" id="KW-0328">Glycosyltransferase</keyword>
<sequence>MPKVSVIIPVYNASKFLERCCNSLFSQSLDDMQFVFVDDCSTDNSTQIIKNVLVQYPNRQKQVKIVRQKTNQGVSVARQRGLEESTGEFVIHCDADDWMDSDMYQIMYEEAIKQNAEIVFCDFMLFYNSNKENHIELFPDDSVDSPSFNISPIEGAVWNKLIKRDLIDRNNISFIPGIMVGEDFLFVTKCRILSKKAIVVHQPLYKYCQYNQLSITRVYTRQKIDTVVQVATLMDEFIRLMGQSEKYQFKLNYLKFQSKQFFIIYKEVRDLRYWNSLFPEIGEDYMCFPVAGYLKVCAWLITHNLLRITHVALYLKDLFF</sequence>
<organism evidence="4 5">
    <name type="scientific">Bacteroides acidifaciens</name>
    <dbReference type="NCBI Taxonomy" id="85831"/>
    <lineage>
        <taxon>Bacteria</taxon>
        <taxon>Pseudomonadati</taxon>
        <taxon>Bacteroidota</taxon>
        <taxon>Bacteroidia</taxon>
        <taxon>Bacteroidales</taxon>
        <taxon>Bacteroidaceae</taxon>
        <taxon>Bacteroides</taxon>
    </lineage>
</organism>
<accession>A0A3L8ABJ4</accession>
<evidence type="ECO:0000256" key="2">
    <source>
        <dbReference type="ARBA" id="ARBA00022679"/>
    </source>
</evidence>
<protein>
    <submittedName>
        <fullName evidence="4">Glycosyltransferase</fullName>
    </submittedName>
</protein>